<feature type="binding site" evidence="15">
    <location>
        <position position="470"/>
    </location>
    <ligand>
        <name>Zn(2+)</name>
        <dbReference type="ChEBI" id="CHEBI:29105"/>
        <label>2</label>
    </ligand>
</feature>
<keyword evidence="10 15" id="KW-0460">Magnesium</keyword>
<evidence type="ECO:0000256" key="15">
    <source>
        <dbReference type="PIRSR" id="PIRSR601952-2"/>
    </source>
</evidence>
<feature type="compositionally biased region" description="Basic and acidic residues" evidence="18">
    <location>
        <begin position="441"/>
        <end position="454"/>
    </location>
</feature>
<keyword evidence="13" id="KW-0449">Lipoprotein</keyword>
<feature type="binding site" evidence="15">
    <location>
        <position position="346"/>
    </location>
    <ligand>
        <name>Zn(2+)</name>
        <dbReference type="ChEBI" id="CHEBI:29105"/>
        <label>2</label>
    </ligand>
</feature>
<keyword evidence="7 15" id="KW-0479">Metal-binding</keyword>
<evidence type="ECO:0000256" key="11">
    <source>
        <dbReference type="ARBA" id="ARBA00023136"/>
    </source>
</evidence>
<dbReference type="PANTHER" id="PTHR11596:SF5">
    <property type="entry name" value="ALKALINE PHOSPHATASE"/>
    <property type="match status" value="1"/>
</dbReference>
<evidence type="ECO:0000256" key="9">
    <source>
        <dbReference type="ARBA" id="ARBA00022833"/>
    </source>
</evidence>
<evidence type="ECO:0000313" key="20">
    <source>
        <dbReference type="EMBL" id="KAK2154725.1"/>
    </source>
</evidence>
<evidence type="ECO:0000256" key="3">
    <source>
        <dbReference type="ARBA" id="ARBA00012647"/>
    </source>
</evidence>
<comment type="subcellular location">
    <subcellularLocation>
        <location evidence="1">Cell membrane</location>
        <topology evidence="1">Lipid-anchor</topology>
        <topology evidence="1">GPI-anchor</topology>
    </subcellularLocation>
</comment>
<feature type="region of interest" description="Disordered" evidence="18">
    <location>
        <begin position="430"/>
        <end position="454"/>
    </location>
</feature>
<evidence type="ECO:0000256" key="16">
    <source>
        <dbReference type="RuleBase" id="RU003946"/>
    </source>
</evidence>
<feature type="binding site" evidence="15">
    <location>
        <position position="387"/>
    </location>
    <ligand>
        <name>Zn(2+)</name>
        <dbReference type="ChEBI" id="CHEBI:29105"/>
        <label>2</label>
    </ligand>
</feature>
<dbReference type="GO" id="GO:0004035">
    <property type="term" value="F:alkaline phosphatase activity"/>
    <property type="evidence" value="ECO:0007669"/>
    <property type="project" value="UniProtKB-EC"/>
</dbReference>
<feature type="active site" description="Phosphoserine intermediate" evidence="14">
    <location>
        <position position="120"/>
    </location>
</feature>
<dbReference type="Proteomes" id="UP001208570">
    <property type="component" value="Unassembled WGS sequence"/>
</dbReference>
<dbReference type="PROSITE" id="PS00123">
    <property type="entry name" value="ALKALINE_PHOSPHATASE"/>
    <property type="match status" value="1"/>
</dbReference>
<feature type="chain" id="PRO_5042238445" description="Alkaline phosphatase" evidence="19">
    <location>
        <begin position="28"/>
        <end position="568"/>
    </location>
</feature>
<keyword evidence="19" id="KW-0732">Signal</keyword>
<evidence type="ECO:0000256" key="13">
    <source>
        <dbReference type="ARBA" id="ARBA00023288"/>
    </source>
</evidence>
<comment type="caution">
    <text evidence="20">The sequence shown here is derived from an EMBL/GenBank/DDBJ whole genome shotgun (WGS) entry which is preliminary data.</text>
</comment>
<feature type="binding site" evidence="15">
    <location>
        <position position="183"/>
    </location>
    <ligand>
        <name>Mg(2+)</name>
        <dbReference type="ChEBI" id="CHEBI:18420"/>
    </ligand>
</feature>
<comment type="catalytic activity">
    <reaction evidence="17">
        <text>a phosphate monoester + H2O = an alcohol + phosphate</text>
        <dbReference type="Rhea" id="RHEA:15017"/>
        <dbReference type="ChEBI" id="CHEBI:15377"/>
        <dbReference type="ChEBI" id="CHEBI:30879"/>
        <dbReference type="ChEBI" id="CHEBI:43474"/>
        <dbReference type="ChEBI" id="CHEBI:67140"/>
        <dbReference type="EC" id="3.1.3.1"/>
    </reaction>
</comment>
<keyword evidence="11" id="KW-0472">Membrane</keyword>
<feature type="signal peptide" evidence="19">
    <location>
        <begin position="1"/>
        <end position="27"/>
    </location>
</feature>
<evidence type="ECO:0000256" key="19">
    <source>
        <dbReference type="SAM" id="SignalP"/>
    </source>
</evidence>
<dbReference type="EC" id="3.1.3.1" evidence="3 17"/>
<dbReference type="SMART" id="SM00098">
    <property type="entry name" value="alkPPc"/>
    <property type="match status" value="1"/>
</dbReference>
<comment type="cofactor">
    <cofactor evidence="15">
        <name>Zn(2+)</name>
        <dbReference type="ChEBI" id="CHEBI:29105"/>
    </cofactor>
    <text evidence="15">Binds 2 Zn(2+) ions.</text>
</comment>
<feature type="binding site" evidence="15">
    <location>
        <position position="70"/>
    </location>
    <ligand>
        <name>Mg(2+)</name>
        <dbReference type="ChEBI" id="CHEBI:18420"/>
    </ligand>
</feature>
<evidence type="ECO:0000256" key="10">
    <source>
        <dbReference type="ARBA" id="ARBA00022842"/>
    </source>
</evidence>
<reference evidence="20" key="1">
    <citation type="journal article" date="2023" name="Mol. Biol. Evol.">
        <title>Third-Generation Sequencing Reveals the Adaptive Role of the Epigenome in Three Deep-Sea Polychaetes.</title>
        <authorList>
            <person name="Perez M."/>
            <person name="Aroh O."/>
            <person name="Sun Y."/>
            <person name="Lan Y."/>
            <person name="Juniper S.K."/>
            <person name="Young C.R."/>
            <person name="Angers B."/>
            <person name="Qian P.Y."/>
        </authorList>
    </citation>
    <scope>NUCLEOTIDE SEQUENCE</scope>
    <source>
        <strain evidence="20">P08H-3</strain>
    </source>
</reference>
<dbReference type="InterPro" id="IPR017850">
    <property type="entry name" value="Alkaline_phosphatase_core_sf"/>
</dbReference>
<dbReference type="PANTHER" id="PTHR11596">
    <property type="entry name" value="ALKALINE PHOSPHATASE"/>
    <property type="match status" value="1"/>
</dbReference>
<evidence type="ECO:0000256" key="1">
    <source>
        <dbReference type="ARBA" id="ARBA00004609"/>
    </source>
</evidence>
<evidence type="ECO:0000256" key="5">
    <source>
        <dbReference type="ARBA" id="ARBA00022553"/>
    </source>
</evidence>
<protein>
    <recommendedName>
        <fullName evidence="3 17">Alkaline phosphatase</fullName>
        <ecNumber evidence="3 17">3.1.3.1</ecNumber>
    </recommendedName>
</protein>
<keyword evidence="12" id="KW-0325">Glycoprotein</keyword>
<dbReference type="SUPFAM" id="SSF53649">
    <property type="entry name" value="Alkaline phosphatase-like"/>
    <property type="match status" value="1"/>
</dbReference>
<keyword evidence="21" id="KW-1185">Reference proteome</keyword>
<feature type="binding site" evidence="15">
    <location>
        <position position="181"/>
    </location>
    <ligand>
        <name>Mg(2+)</name>
        <dbReference type="ChEBI" id="CHEBI:18420"/>
    </ligand>
</feature>
<dbReference type="GO" id="GO:0005886">
    <property type="term" value="C:plasma membrane"/>
    <property type="evidence" value="ECO:0007669"/>
    <property type="project" value="UniProtKB-SubCell"/>
</dbReference>
<evidence type="ECO:0000256" key="2">
    <source>
        <dbReference type="ARBA" id="ARBA00005984"/>
    </source>
</evidence>
<organism evidence="20 21">
    <name type="scientific">Paralvinella palmiformis</name>
    <dbReference type="NCBI Taxonomy" id="53620"/>
    <lineage>
        <taxon>Eukaryota</taxon>
        <taxon>Metazoa</taxon>
        <taxon>Spiralia</taxon>
        <taxon>Lophotrochozoa</taxon>
        <taxon>Annelida</taxon>
        <taxon>Polychaeta</taxon>
        <taxon>Sedentaria</taxon>
        <taxon>Canalipalpata</taxon>
        <taxon>Terebellida</taxon>
        <taxon>Terebelliformia</taxon>
        <taxon>Alvinellidae</taxon>
        <taxon>Paralvinella</taxon>
    </lineage>
</organism>
<evidence type="ECO:0000256" key="17">
    <source>
        <dbReference type="RuleBase" id="RU003947"/>
    </source>
</evidence>
<accession>A0AAD9JME8</accession>
<keyword evidence="5" id="KW-0597">Phosphoprotein</keyword>
<evidence type="ECO:0000256" key="4">
    <source>
        <dbReference type="ARBA" id="ARBA00022475"/>
    </source>
</evidence>
<keyword evidence="6" id="KW-0336">GPI-anchor</keyword>
<keyword evidence="4" id="KW-1003">Cell membrane</keyword>
<evidence type="ECO:0000256" key="6">
    <source>
        <dbReference type="ARBA" id="ARBA00022622"/>
    </source>
</evidence>
<feature type="binding site" evidence="15">
    <location>
        <position position="388"/>
    </location>
    <ligand>
        <name>Zn(2+)</name>
        <dbReference type="ChEBI" id="CHEBI:29105"/>
        <label>2</label>
    </ligand>
</feature>
<proteinExistence type="inferred from homology"/>
<dbReference type="InterPro" id="IPR001952">
    <property type="entry name" value="Alkaline_phosphatase"/>
</dbReference>
<dbReference type="CDD" id="cd16012">
    <property type="entry name" value="ALP"/>
    <property type="match status" value="1"/>
</dbReference>
<evidence type="ECO:0000256" key="8">
    <source>
        <dbReference type="ARBA" id="ARBA00022801"/>
    </source>
</evidence>
<feature type="binding site" evidence="15">
    <location>
        <position position="350"/>
    </location>
    <ligand>
        <name>Zn(2+)</name>
        <dbReference type="ChEBI" id="CHEBI:29105"/>
        <label>2</label>
    </ligand>
</feature>
<dbReference type="FunFam" id="3.40.720.10:FF:000008">
    <property type="entry name" value="Alkaline phosphatase"/>
    <property type="match status" value="1"/>
</dbReference>
<feature type="binding site" evidence="15">
    <location>
        <position position="341"/>
    </location>
    <ligand>
        <name>Mg(2+)</name>
        <dbReference type="ChEBI" id="CHEBI:18420"/>
    </ligand>
</feature>
<sequence>MKEQVRTLAMLSNLIGLLMILVTRASAVQIPKHELDNRHWFALAERDLQVAKNRRHIDHVAKNVILFIGDGMSLSTVTAARIHKGQLRGDPGEESRLVFEDFPNVALSKTYNVDHQVSDSAATATAFLCGVKAQYGTIGVGPRAKRGDCPGSKIHKMKCLAEVAQDAGMRTGVVTTSRVTHATPAPLYAYSADREWEADSLQPEQARRYRCPDIASQLTDHVGRSMNVVLGGGRKSMLPITESDPEYAHKVGLRMDGRNIINEWLSDKDSDRARYVWNRRQFKNIDPERTDYLIGLFEHSHMNYEGDRLNDTAGEPSLAEMTQKAVEILDRGSHGYFLLVEAARIDHAHHENTAHRALEETLALDQAVSRVLDLVDLDNTLIIVTSDHSHPLTIGSYATRGNPILGLTDYSNEVTRDHLSDVDFKPHTTLSYANGPGYDPSKPRKDLTHTDTKSRHYRQVTSVPLQIVTHDGTDVPIYSRGPMSHLLHSTHEQHYIYHVITYAACLGSYRGERHCNDHVYAKYTNTQAYLRGYHLTSDATASYPLQNLFRHVLLDIFILLSIISISSR</sequence>
<dbReference type="Gene3D" id="3.40.720.10">
    <property type="entry name" value="Alkaline Phosphatase, subunit A"/>
    <property type="match status" value="1"/>
</dbReference>
<gene>
    <name evidence="20" type="ORF">LSH36_259g03037</name>
</gene>
<keyword evidence="8 17" id="KW-0378">Hydrolase</keyword>
<evidence type="ECO:0000313" key="21">
    <source>
        <dbReference type="Proteomes" id="UP001208570"/>
    </source>
</evidence>
<dbReference type="GO" id="GO:0098552">
    <property type="term" value="C:side of membrane"/>
    <property type="evidence" value="ECO:0007669"/>
    <property type="project" value="UniProtKB-KW"/>
</dbReference>
<dbReference type="InterPro" id="IPR018299">
    <property type="entry name" value="Alkaline_phosphatase_AS"/>
</dbReference>
<name>A0AAD9JME8_9ANNE</name>
<dbReference type="GO" id="GO:0046872">
    <property type="term" value="F:metal ion binding"/>
    <property type="evidence" value="ECO:0007669"/>
    <property type="project" value="UniProtKB-KW"/>
</dbReference>
<dbReference type="AlphaFoldDB" id="A0AAD9JME8"/>
<dbReference type="EMBL" id="JAODUP010000259">
    <property type="protein sequence ID" value="KAK2154725.1"/>
    <property type="molecule type" value="Genomic_DNA"/>
</dbReference>
<comment type="cofactor">
    <cofactor evidence="15">
        <name>Mg(2+)</name>
        <dbReference type="ChEBI" id="CHEBI:18420"/>
    </cofactor>
    <text evidence="15">Binds 1 Mg(2+) ion.</text>
</comment>
<evidence type="ECO:0000256" key="14">
    <source>
        <dbReference type="PIRSR" id="PIRSR601952-1"/>
    </source>
</evidence>
<comment type="similarity">
    <text evidence="2 16">Belongs to the alkaline phosphatase family.</text>
</comment>
<dbReference type="Pfam" id="PF00245">
    <property type="entry name" value="Alk_phosphatase"/>
    <property type="match status" value="1"/>
</dbReference>
<dbReference type="PRINTS" id="PR00113">
    <property type="entry name" value="ALKPHPHTASE"/>
</dbReference>
<evidence type="ECO:0000256" key="7">
    <source>
        <dbReference type="ARBA" id="ARBA00022723"/>
    </source>
</evidence>
<evidence type="ECO:0000256" key="18">
    <source>
        <dbReference type="SAM" id="MobiDB-lite"/>
    </source>
</evidence>
<keyword evidence="9 15" id="KW-0862">Zinc</keyword>
<feature type="binding site" evidence="15">
    <location>
        <position position="70"/>
    </location>
    <ligand>
        <name>Zn(2+)</name>
        <dbReference type="ChEBI" id="CHEBI:29105"/>
        <label>2</label>
    </ligand>
</feature>
<evidence type="ECO:0000256" key="12">
    <source>
        <dbReference type="ARBA" id="ARBA00023180"/>
    </source>
</evidence>